<feature type="region of interest" description="Disordered" evidence="1">
    <location>
        <begin position="14"/>
        <end position="41"/>
    </location>
</feature>
<dbReference type="eggNOG" id="arCOG04577">
    <property type="taxonomic scope" value="Archaea"/>
</dbReference>
<protein>
    <recommendedName>
        <fullName evidence="2">DUF7992 domain-containing protein</fullName>
    </recommendedName>
</protein>
<evidence type="ECO:0000259" key="2">
    <source>
        <dbReference type="Pfam" id="PF25955"/>
    </source>
</evidence>
<dbReference type="InterPro" id="IPR058305">
    <property type="entry name" value="DUF7992"/>
</dbReference>
<sequence>MLLNSQNLGMALDVSIPDPPSLHGPQPRGEYEAIDNPVNDPEDDYRREEIETILANGAWNDAFEEWAAQTGLTAATFEVVVEYDLIDDFDFYWDATTDEVGYQSPTLPQAARDVLDTAVVDDIESELDTLGRVVSEMLENDYLLRDDETFGFFADDTSENTYESRDEE</sequence>
<feature type="domain" description="DUF7992" evidence="2">
    <location>
        <begin position="12"/>
        <end position="149"/>
    </location>
</feature>
<organism evidence="3 4">
    <name type="scientific">Halogranum salarium B-1</name>
    <dbReference type="NCBI Taxonomy" id="1210908"/>
    <lineage>
        <taxon>Archaea</taxon>
        <taxon>Methanobacteriati</taxon>
        <taxon>Methanobacteriota</taxon>
        <taxon>Stenosarchaea group</taxon>
        <taxon>Halobacteria</taxon>
        <taxon>Halobacteriales</taxon>
        <taxon>Haloferacaceae</taxon>
    </lineage>
</organism>
<evidence type="ECO:0000313" key="3">
    <source>
        <dbReference type="EMBL" id="EJN57494.1"/>
    </source>
</evidence>
<reference evidence="3 4" key="1">
    <citation type="journal article" date="2012" name="J. Bacteriol.">
        <title>Draft Genome Sequence of the Extremely Halophilic Archaeon Halogranum salarium B-1T.</title>
        <authorList>
            <person name="Kim K.K."/>
            <person name="Lee K.C."/>
            <person name="Lee J.S."/>
        </authorList>
    </citation>
    <scope>NUCLEOTIDE SEQUENCE [LARGE SCALE GENOMIC DNA]</scope>
    <source>
        <strain evidence="3 4">B-1</strain>
    </source>
</reference>
<evidence type="ECO:0000313" key="4">
    <source>
        <dbReference type="Proteomes" id="UP000007813"/>
    </source>
</evidence>
<dbReference type="Proteomes" id="UP000007813">
    <property type="component" value="Unassembled WGS sequence"/>
</dbReference>
<proteinExistence type="predicted"/>
<dbReference type="EMBL" id="ALJD01000013">
    <property type="protein sequence ID" value="EJN57494.1"/>
    <property type="molecule type" value="Genomic_DNA"/>
</dbReference>
<comment type="caution">
    <text evidence="3">The sequence shown here is derived from an EMBL/GenBank/DDBJ whole genome shotgun (WGS) entry which is preliminary data.</text>
</comment>
<dbReference type="AlphaFoldDB" id="J3JDH5"/>
<name>J3JDH5_9EURY</name>
<accession>J3JDH5</accession>
<gene>
    <name evidence="3" type="ORF">HSB1_41820</name>
</gene>
<evidence type="ECO:0000256" key="1">
    <source>
        <dbReference type="SAM" id="MobiDB-lite"/>
    </source>
</evidence>
<dbReference type="Pfam" id="PF25955">
    <property type="entry name" value="DUF7992"/>
    <property type="match status" value="1"/>
</dbReference>